<keyword evidence="1" id="KW-0902">Two-component regulatory system</keyword>
<keyword evidence="2" id="KW-0805">Transcription regulation</keyword>
<gene>
    <name evidence="7" type="ORF">PIL02S_06318</name>
</gene>
<name>A0A2W0C1L8_9BACL</name>
<dbReference type="PANTHER" id="PTHR35807:SF2">
    <property type="entry name" value="TRANSCRIPTIONAL ACTIVATOR DOMAIN"/>
    <property type="match status" value="1"/>
</dbReference>
<dbReference type="SUPFAM" id="SSF46894">
    <property type="entry name" value="C-terminal effector domain of the bipartite response regulators"/>
    <property type="match status" value="1"/>
</dbReference>
<dbReference type="OrthoDB" id="3190595at2"/>
<dbReference type="RefSeq" id="WP_110822739.1">
    <property type="nucleotide sequence ID" value="NZ_PRLG01000032.1"/>
</dbReference>
<dbReference type="InterPro" id="IPR036388">
    <property type="entry name" value="WH-like_DNA-bd_sf"/>
</dbReference>
<dbReference type="Gene3D" id="1.25.40.10">
    <property type="entry name" value="Tetratricopeptide repeat domain"/>
    <property type="match status" value="1"/>
</dbReference>
<keyword evidence="4" id="KW-0804">Transcription</keyword>
<evidence type="ECO:0000256" key="3">
    <source>
        <dbReference type="ARBA" id="ARBA00023125"/>
    </source>
</evidence>
<accession>A0A2W0C1L8</accession>
<evidence type="ECO:0000256" key="2">
    <source>
        <dbReference type="ARBA" id="ARBA00023015"/>
    </source>
</evidence>
<dbReference type="InterPro" id="IPR051677">
    <property type="entry name" value="AfsR-DnrI-RedD_regulator"/>
</dbReference>
<reference evidence="7 8" key="1">
    <citation type="submission" date="2018-01" db="EMBL/GenBank/DDBJ databases">
        <title>Genome sequence of the PGP bacterium Paenibacillus illinoisensis E3.</title>
        <authorList>
            <person name="Rolli E."/>
            <person name="Marasco R."/>
            <person name="Bessem C."/>
            <person name="Michoud G."/>
            <person name="Gaiarsa S."/>
            <person name="Borin S."/>
            <person name="Daffonchio D."/>
        </authorList>
    </citation>
    <scope>NUCLEOTIDE SEQUENCE [LARGE SCALE GENOMIC DNA]</scope>
    <source>
        <strain evidence="7 8">E3</strain>
    </source>
</reference>
<proteinExistence type="predicted"/>
<evidence type="ECO:0000256" key="1">
    <source>
        <dbReference type="ARBA" id="ARBA00023012"/>
    </source>
</evidence>
<dbReference type="SMART" id="SM00448">
    <property type="entry name" value="REC"/>
    <property type="match status" value="1"/>
</dbReference>
<dbReference type="EMBL" id="PRLG01000032">
    <property type="protein sequence ID" value="PYY25746.1"/>
    <property type="molecule type" value="Genomic_DNA"/>
</dbReference>
<dbReference type="InterPro" id="IPR005158">
    <property type="entry name" value="BTAD"/>
</dbReference>
<keyword evidence="5" id="KW-0597">Phosphoprotein</keyword>
<dbReference type="GO" id="GO:0003677">
    <property type="term" value="F:DNA binding"/>
    <property type="evidence" value="ECO:0007669"/>
    <property type="project" value="UniProtKB-KW"/>
</dbReference>
<dbReference type="GO" id="GO:0000160">
    <property type="term" value="P:phosphorelay signal transduction system"/>
    <property type="evidence" value="ECO:0007669"/>
    <property type="project" value="UniProtKB-KW"/>
</dbReference>
<evidence type="ECO:0000259" key="6">
    <source>
        <dbReference type="PROSITE" id="PS50110"/>
    </source>
</evidence>
<dbReference type="SUPFAM" id="SSF52172">
    <property type="entry name" value="CheY-like"/>
    <property type="match status" value="1"/>
</dbReference>
<dbReference type="SUPFAM" id="SSF48452">
    <property type="entry name" value="TPR-like"/>
    <property type="match status" value="1"/>
</dbReference>
<dbReference type="Proteomes" id="UP000247459">
    <property type="component" value="Unassembled WGS sequence"/>
</dbReference>
<dbReference type="InterPro" id="IPR011006">
    <property type="entry name" value="CheY-like_superfamily"/>
</dbReference>
<feature type="domain" description="Response regulatory" evidence="6">
    <location>
        <begin position="2"/>
        <end position="118"/>
    </location>
</feature>
<dbReference type="SMART" id="SM01043">
    <property type="entry name" value="BTAD"/>
    <property type="match status" value="1"/>
</dbReference>
<evidence type="ECO:0000256" key="5">
    <source>
        <dbReference type="PROSITE-ProRule" id="PRU00169"/>
    </source>
</evidence>
<protein>
    <submittedName>
        <fullName evidence="7">Response regulator receiver domain protein</fullName>
    </submittedName>
</protein>
<sequence length="380" mass="45130">MKAILIDDEVLALSYLELQLLKMENFSLNIIGKFTKPYDALDIVEHAKVDIAFIDIELPEINGIELAERLLEYDPDLMVVFVTAYQEYAVDAFELNAIDYIVKPVRFDRLSKTMNRILSKSTARLDNPDPHQPLRMTMFKQVMIEEPQSPGQFTLMQWRTFRAQELFLYLLQHRGQLVRKSFIVDLLWSNTDVNKAYSQLYTTIYHIRKTLTAYGKRFQIKSANEGYLLELNHIILDVALWEDSMQTIDISEDNLELHLEKINSYTGEYLQEYDYWWAEAERHRLKQLWLNTALSVGSWYEDQQRFGDALTTYLQIHRLYLIEEKSSFALMKLYDKLNEPQKTIETYQELTTRLKEEYDILPGNDIQQWFKEWQEKQLPS</sequence>
<dbReference type="InterPro" id="IPR011990">
    <property type="entry name" value="TPR-like_helical_dom_sf"/>
</dbReference>
<comment type="caution">
    <text evidence="7">The sequence shown here is derived from an EMBL/GenBank/DDBJ whole genome shotgun (WGS) entry which is preliminary data.</text>
</comment>
<dbReference type="PROSITE" id="PS50110">
    <property type="entry name" value="RESPONSE_REGULATORY"/>
    <property type="match status" value="1"/>
</dbReference>
<feature type="modified residue" description="4-aspartylphosphate" evidence="5">
    <location>
        <position position="55"/>
    </location>
</feature>
<dbReference type="Gene3D" id="1.10.10.10">
    <property type="entry name" value="Winged helix-like DNA-binding domain superfamily/Winged helix DNA-binding domain"/>
    <property type="match status" value="1"/>
</dbReference>
<dbReference type="InterPro" id="IPR001789">
    <property type="entry name" value="Sig_transdc_resp-reg_receiver"/>
</dbReference>
<evidence type="ECO:0000313" key="8">
    <source>
        <dbReference type="Proteomes" id="UP000247459"/>
    </source>
</evidence>
<dbReference type="InterPro" id="IPR016032">
    <property type="entry name" value="Sig_transdc_resp-reg_C-effctor"/>
</dbReference>
<evidence type="ECO:0000256" key="4">
    <source>
        <dbReference type="ARBA" id="ARBA00023163"/>
    </source>
</evidence>
<dbReference type="GO" id="GO:0006355">
    <property type="term" value="P:regulation of DNA-templated transcription"/>
    <property type="evidence" value="ECO:0007669"/>
    <property type="project" value="InterPro"/>
</dbReference>
<dbReference type="PANTHER" id="PTHR35807">
    <property type="entry name" value="TRANSCRIPTIONAL REGULATOR REDD-RELATED"/>
    <property type="match status" value="1"/>
</dbReference>
<dbReference type="Pfam" id="PF00072">
    <property type="entry name" value="Response_reg"/>
    <property type="match status" value="1"/>
</dbReference>
<dbReference type="AlphaFoldDB" id="A0A2W0C1L8"/>
<dbReference type="Pfam" id="PF03704">
    <property type="entry name" value="BTAD"/>
    <property type="match status" value="1"/>
</dbReference>
<dbReference type="Gene3D" id="3.40.50.2300">
    <property type="match status" value="1"/>
</dbReference>
<evidence type="ECO:0000313" key="7">
    <source>
        <dbReference type="EMBL" id="PYY25746.1"/>
    </source>
</evidence>
<organism evidence="7 8">
    <name type="scientific">Paenibacillus illinoisensis</name>
    <dbReference type="NCBI Taxonomy" id="59845"/>
    <lineage>
        <taxon>Bacteria</taxon>
        <taxon>Bacillati</taxon>
        <taxon>Bacillota</taxon>
        <taxon>Bacilli</taxon>
        <taxon>Bacillales</taxon>
        <taxon>Paenibacillaceae</taxon>
        <taxon>Paenibacillus</taxon>
    </lineage>
</organism>
<keyword evidence="3" id="KW-0238">DNA-binding</keyword>